<dbReference type="UniPathway" id="UPA00193"/>
<dbReference type="Gene3D" id="3.40.50.10860">
    <property type="entry name" value="Leucine Dehydrogenase, chain A, domain 1"/>
    <property type="match status" value="1"/>
</dbReference>
<dbReference type="InterPro" id="IPR020631">
    <property type="entry name" value="THF_DH/CycHdrlase_NAD-bd_dom"/>
</dbReference>
<dbReference type="InterPro" id="IPR020630">
    <property type="entry name" value="THF_DH/CycHdrlase_cat_dom"/>
</dbReference>
<name>A0A2T0BSX6_9CLOT</name>
<evidence type="ECO:0000256" key="1">
    <source>
        <dbReference type="ARBA" id="ARBA00004777"/>
    </source>
</evidence>
<sequence length="284" mass="30303">MTVVMKGKPVADAISEKLIKEVEQLKSKSIEPKLTIIRIGAKGSDLAYERGALKRSKTIGISTQVVELPEDVTQENFLKEIKKANEDKSTNGILVFRPFPAHIDENAVKNAIDPAKDVDCMSPVNFEKVFEGDNSGFGPCTAEAVVQLLKYNKVPIKSTDITVVGASLVVGKPLSMMLLNEFATVSICHIFTKDTAAISCKSDVVISAAGKAKLIQTQHLKEGAIVVDVGINALPDGKICGDVDYDGVFDKVKAITPVPGGVGSITTSILASHVVKACKLQNNL</sequence>
<evidence type="ECO:0000256" key="9">
    <source>
        <dbReference type="ARBA" id="ARBA00023102"/>
    </source>
</evidence>
<evidence type="ECO:0000256" key="11">
    <source>
        <dbReference type="ARBA" id="ARBA00023268"/>
    </source>
</evidence>
<accession>A0A2T0BSX6</accession>
<dbReference type="InterPro" id="IPR046346">
    <property type="entry name" value="Aminoacid_DH-like_N_sf"/>
</dbReference>
<dbReference type="FunFam" id="3.40.50.10860:FF:000005">
    <property type="entry name" value="C-1-tetrahydrofolate synthase, cytoplasmic, putative"/>
    <property type="match status" value="1"/>
</dbReference>
<dbReference type="GO" id="GO:0035999">
    <property type="term" value="P:tetrahydrofolate interconversion"/>
    <property type="evidence" value="ECO:0007669"/>
    <property type="project" value="UniProtKB-UniRule"/>
</dbReference>
<evidence type="ECO:0000256" key="8">
    <source>
        <dbReference type="ARBA" id="ARBA00023002"/>
    </source>
</evidence>
<evidence type="ECO:0000313" key="15">
    <source>
        <dbReference type="EMBL" id="PRR86973.1"/>
    </source>
</evidence>
<feature type="binding site" evidence="12">
    <location>
        <position position="190"/>
    </location>
    <ligand>
        <name>NADP(+)</name>
        <dbReference type="ChEBI" id="CHEBI:58349"/>
    </ligand>
</feature>
<feature type="domain" description="Tetrahydrofolate dehydrogenase/cyclohydrolase catalytic" evidence="13">
    <location>
        <begin position="5"/>
        <end position="119"/>
    </location>
</feature>
<evidence type="ECO:0000256" key="3">
    <source>
        <dbReference type="ARBA" id="ARBA00022563"/>
    </source>
</evidence>
<proteinExistence type="inferred from homology"/>
<dbReference type="GO" id="GO:0000105">
    <property type="term" value="P:L-histidine biosynthetic process"/>
    <property type="evidence" value="ECO:0007669"/>
    <property type="project" value="UniProtKB-KW"/>
</dbReference>
<comment type="caution">
    <text evidence="15">The sequence shown here is derived from an EMBL/GenBank/DDBJ whole genome shotgun (WGS) entry which is preliminary data.</text>
</comment>
<evidence type="ECO:0000259" key="14">
    <source>
        <dbReference type="Pfam" id="PF02882"/>
    </source>
</evidence>
<dbReference type="SUPFAM" id="SSF51735">
    <property type="entry name" value="NAD(P)-binding Rossmann-fold domains"/>
    <property type="match status" value="1"/>
</dbReference>
<evidence type="ECO:0000256" key="7">
    <source>
        <dbReference type="ARBA" id="ARBA00022857"/>
    </source>
</evidence>
<comment type="similarity">
    <text evidence="12">Belongs to the tetrahydrofolate dehydrogenase/cyclohydrolase family.</text>
</comment>
<feature type="domain" description="Tetrahydrofolate dehydrogenase/cyclohydrolase NAD(P)-binding" evidence="14">
    <location>
        <begin position="139"/>
        <end position="281"/>
    </location>
</feature>
<evidence type="ECO:0000256" key="4">
    <source>
        <dbReference type="ARBA" id="ARBA00022605"/>
    </source>
</evidence>
<keyword evidence="11 12" id="KW-0511">Multifunctional enzyme</keyword>
<evidence type="ECO:0000256" key="12">
    <source>
        <dbReference type="HAMAP-Rule" id="MF_01576"/>
    </source>
</evidence>
<gene>
    <name evidence="12 15" type="primary">folD</name>
    <name evidence="15" type="ORF">CLLU_01540</name>
</gene>
<keyword evidence="16" id="KW-1185">Reference proteome</keyword>
<evidence type="ECO:0000256" key="6">
    <source>
        <dbReference type="ARBA" id="ARBA00022801"/>
    </source>
</evidence>
<reference evidence="15 16" key="1">
    <citation type="submission" date="2018-03" db="EMBL/GenBank/DDBJ databases">
        <title>Genome sequence of Clostridium luticellarii DSM 29923.</title>
        <authorList>
            <person name="Poehlein A."/>
            <person name="Daniel R."/>
        </authorList>
    </citation>
    <scope>NUCLEOTIDE SEQUENCE [LARGE SCALE GENOMIC DNA]</scope>
    <source>
        <strain evidence="15 16">DSM 29923</strain>
    </source>
</reference>
<dbReference type="HAMAP" id="MF_01576">
    <property type="entry name" value="THF_DHG_CYH"/>
    <property type="match status" value="1"/>
</dbReference>
<keyword evidence="5 12" id="KW-0658">Purine biosynthesis</keyword>
<dbReference type="AlphaFoldDB" id="A0A2T0BSX6"/>
<feature type="binding site" evidence="12">
    <location>
        <position position="231"/>
    </location>
    <ligand>
        <name>NADP(+)</name>
        <dbReference type="ChEBI" id="CHEBI:58349"/>
    </ligand>
</feature>
<evidence type="ECO:0000256" key="10">
    <source>
        <dbReference type="ARBA" id="ARBA00023167"/>
    </source>
</evidence>
<dbReference type="PRINTS" id="PR00085">
    <property type="entry name" value="THFDHDRGNASE"/>
</dbReference>
<dbReference type="Pfam" id="PF02882">
    <property type="entry name" value="THF_DHG_CYH_C"/>
    <property type="match status" value="1"/>
</dbReference>
<dbReference type="PANTHER" id="PTHR48099:SF5">
    <property type="entry name" value="C-1-TETRAHYDROFOLATE SYNTHASE, CYTOPLASMIC"/>
    <property type="match status" value="1"/>
</dbReference>
<dbReference type="GO" id="GO:0009086">
    <property type="term" value="P:methionine biosynthetic process"/>
    <property type="evidence" value="ECO:0007669"/>
    <property type="project" value="UniProtKB-KW"/>
</dbReference>
<dbReference type="EC" id="1.5.1.5" evidence="12"/>
<dbReference type="Pfam" id="PF00763">
    <property type="entry name" value="THF_DHG_CYH"/>
    <property type="match status" value="1"/>
</dbReference>
<keyword evidence="3 12" id="KW-0554">One-carbon metabolism</keyword>
<dbReference type="RefSeq" id="WP_106007665.1">
    <property type="nucleotide sequence ID" value="NZ_JALCPJ010000048.1"/>
</dbReference>
<dbReference type="EC" id="3.5.4.9" evidence="12"/>
<dbReference type="OrthoDB" id="9803580at2"/>
<dbReference type="GO" id="GO:0005829">
    <property type="term" value="C:cytosol"/>
    <property type="evidence" value="ECO:0007669"/>
    <property type="project" value="TreeGrafter"/>
</dbReference>
<dbReference type="SUPFAM" id="SSF53223">
    <property type="entry name" value="Aminoacid dehydrogenase-like, N-terminal domain"/>
    <property type="match status" value="1"/>
</dbReference>
<dbReference type="InterPro" id="IPR036291">
    <property type="entry name" value="NAD(P)-bd_dom_sf"/>
</dbReference>
<dbReference type="CDD" id="cd01080">
    <property type="entry name" value="NAD_bind_m-THF_DH_Cyclohyd"/>
    <property type="match status" value="1"/>
</dbReference>
<comment type="catalytic activity">
    <reaction evidence="12">
        <text>(6R)-5,10-methenyltetrahydrofolate + H2O = (6R)-10-formyltetrahydrofolate + H(+)</text>
        <dbReference type="Rhea" id="RHEA:23700"/>
        <dbReference type="ChEBI" id="CHEBI:15377"/>
        <dbReference type="ChEBI" id="CHEBI:15378"/>
        <dbReference type="ChEBI" id="CHEBI:57455"/>
        <dbReference type="ChEBI" id="CHEBI:195366"/>
        <dbReference type="EC" id="3.5.4.9"/>
    </reaction>
</comment>
<dbReference type="PANTHER" id="PTHR48099">
    <property type="entry name" value="C-1-TETRAHYDROFOLATE SYNTHASE, CYTOPLASMIC-RELATED"/>
    <property type="match status" value="1"/>
</dbReference>
<evidence type="ECO:0000256" key="5">
    <source>
        <dbReference type="ARBA" id="ARBA00022755"/>
    </source>
</evidence>
<dbReference type="InterPro" id="IPR000672">
    <property type="entry name" value="THF_DH/CycHdrlase"/>
</dbReference>
<keyword evidence="7 12" id="KW-0521">NADP</keyword>
<keyword evidence="4 12" id="KW-0028">Amino-acid biosynthesis</keyword>
<keyword evidence="10 12" id="KW-0486">Methionine biosynthesis</keyword>
<dbReference type="Proteomes" id="UP000237798">
    <property type="component" value="Unassembled WGS sequence"/>
</dbReference>
<dbReference type="Gene3D" id="3.40.50.720">
    <property type="entry name" value="NAD(P)-binding Rossmann-like Domain"/>
    <property type="match status" value="1"/>
</dbReference>
<evidence type="ECO:0000313" key="16">
    <source>
        <dbReference type="Proteomes" id="UP000237798"/>
    </source>
</evidence>
<dbReference type="GO" id="GO:0004477">
    <property type="term" value="F:methenyltetrahydrofolate cyclohydrolase activity"/>
    <property type="evidence" value="ECO:0007669"/>
    <property type="project" value="UniProtKB-UniRule"/>
</dbReference>
<keyword evidence="6 12" id="KW-0378">Hydrolase</keyword>
<dbReference type="EMBL" id="PVXP01000001">
    <property type="protein sequence ID" value="PRR86973.1"/>
    <property type="molecule type" value="Genomic_DNA"/>
</dbReference>
<evidence type="ECO:0000259" key="13">
    <source>
        <dbReference type="Pfam" id="PF00763"/>
    </source>
</evidence>
<comment type="pathway">
    <text evidence="1 12">One-carbon metabolism; tetrahydrofolate interconversion.</text>
</comment>
<comment type="subunit">
    <text evidence="2 12">Homodimer.</text>
</comment>
<comment type="function">
    <text evidence="12">Catalyzes the oxidation of 5,10-methylenetetrahydrofolate to 5,10-methenyltetrahydrofolate and then the hydrolysis of 5,10-methenyltetrahydrofolate to 10-formyltetrahydrofolate.</text>
</comment>
<dbReference type="GO" id="GO:0006164">
    <property type="term" value="P:purine nucleotide biosynthetic process"/>
    <property type="evidence" value="ECO:0007669"/>
    <property type="project" value="UniProtKB-KW"/>
</dbReference>
<dbReference type="GO" id="GO:0004488">
    <property type="term" value="F:methylenetetrahydrofolate dehydrogenase (NADP+) activity"/>
    <property type="evidence" value="ECO:0007669"/>
    <property type="project" value="UniProtKB-UniRule"/>
</dbReference>
<comment type="catalytic activity">
    <reaction evidence="12">
        <text>(6R)-5,10-methylene-5,6,7,8-tetrahydrofolate + NADP(+) = (6R)-5,10-methenyltetrahydrofolate + NADPH</text>
        <dbReference type="Rhea" id="RHEA:22812"/>
        <dbReference type="ChEBI" id="CHEBI:15636"/>
        <dbReference type="ChEBI" id="CHEBI:57455"/>
        <dbReference type="ChEBI" id="CHEBI:57783"/>
        <dbReference type="ChEBI" id="CHEBI:58349"/>
        <dbReference type="EC" id="1.5.1.5"/>
    </reaction>
</comment>
<keyword evidence="8 12" id="KW-0560">Oxidoreductase</keyword>
<feature type="binding site" evidence="12">
    <location>
        <begin position="165"/>
        <end position="167"/>
    </location>
    <ligand>
        <name>NADP(+)</name>
        <dbReference type="ChEBI" id="CHEBI:58349"/>
    </ligand>
</feature>
<organism evidence="15 16">
    <name type="scientific">Clostridium luticellarii</name>
    <dbReference type="NCBI Taxonomy" id="1691940"/>
    <lineage>
        <taxon>Bacteria</taxon>
        <taxon>Bacillati</taxon>
        <taxon>Bacillota</taxon>
        <taxon>Clostridia</taxon>
        <taxon>Eubacteriales</taxon>
        <taxon>Clostridiaceae</taxon>
        <taxon>Clostridium</taxon>
    </lineage>
</organism>
<evidence type="ECO:0000256" key="2">
    <source>
        <dbReference type="ARBA" id="ARBA00011738"/>
    </source>
</evidence>
<protein>
    <recommendedName>
        <fullName evidence="12">Bifunctional protein FolD</fullName>
    </recommendedName>
    <domain>
        <recommendedName>
            <fullName evidence="12">Methylenetetrahydrofolate dehydrogenase</fullName>
            <ecNumber evidence="12">1.5.1.5</ecNumber>
        </recommendedName>
    </domain>
    <domain>
        <recommendedName>
            <fullName evidence="12">Methenyltetrahydrofolate cyclohydrolase</fullName>
            <ecNumber evidence="12">3.5.4.9</ecNumber>
        </recommendedName>
    </domain>
</protein>
<keyword evidence="9 12" id="KW-0368">Histidine biosynthesis</keyword>